<name>A0A450W696_9GAMM</name>
<organism evidence="2">
    <name type="scientific">Candidatus Kentrum sp. LPFa</name>
    <dbReference type="NCBI Taxonomy" id="2126335"/>
    <lineage>
        <taxon>Bacteria</taxon>
        <taxon>Pseudomonadati</taxon>
        <taxon>Pseudomonadota</taxon>
        <taxon>Gammaproteobacteria</taxon>
        <taxon>Candidatus Kentrum</taxon>
    </lineage>
</organism>
<accession>A0A450W696</accession>
<feature type="transmembrane region" description="Helical" evidence="1">
    <location>
        <begin position="12"/>
        <end position="33"/>
    </location>
</feature>
<feature type="transmembrane region" description="Helical" evidence="1">
    <location>
        <begin position="67"/>
        <end position="89"/>
    </location>
</feature>
<keyword evidence="1" id="KW-0472">Membrane</keyword>
<sequence>MGFPEQDIVLSVAAIVGMITAITIATVNVLTYLRNSKEKKSAEAADNAQGMHSDEKARKHPLIQISLSLKVAIAGVISAMIFIPFALYYEDNYSDELNPFEFSAESSNSSVPLPHESIGIEIQTPTHYDNTHRIVVNKATTSSIRLMPGEFILFKTRHSYETGSDPILCEECKNREPLKGGEYQYRAPMYAGAYEINLVVLSGQTNPIINKLRVLVEELDM</sequence>
<keyword evidence="1" id="KW-0812">Transmembrane</keyword>
<dbReference type="AlphaFoldDB" id="A0A450W696"/>
<proteinExistence type="predicted"/>
<gene>
    <name evidence="2" type="ORF">BECKLPF1236B_GA0070989_10383</name>
</gene>
<protein>
    <submittedName>
        <fullName evidence="2">Uncharacterized protein</fullName>
    </submittedName>
</protein>
<evidence type="ECO:0000256" key="1">
    <source>
        <dbReference type="SAM" id="Phobius"/>
    </source>
</evidence>
<evidence type="ECO:0000313" key="2">
    <source>
        <dbReference type="EMBL" id="VFK12555.1"/>
    </source>
</evidence>
<dbReference type="EMBL" id="CAADFK010000038">
    <property type="protein sequence ID" value="VFK12555.1"/>
    <property type="molecule type" value="Genomic_DNA"/>
</dbReference>
<keyword evidence="1" id="KW-1133">Transmembrane helix</keyword>
<reference evidence="2" key="1">
    <citation type="submission" date="2019-02" db="EMBL/GenBank/DDBJ databases">
        <authorList>
            <person name="Gruber-Vodicka R. H."/>
            <person name="Seah K. B. B."/>
        </authorList>
    </citation>
    <scope>NUCLEOTIDE SEQUENCE</scope>
    <source>
        <strain evidence="2">BECK_S313</strain>
    </source>
</reference>